<dbReference type="PROSITE" id="PS50070">
    <property type="entry name" value="KRINGLE_2"/>
    <property type="match status" value="1"/>
</dbReference>
<name>A0A8J1TJA5_OWEFU</name>
<feature type="non-terminal residue" evidence="2">
    <location>
        <position position="1"/>
    </location>
</feature>
<feature type="non-terminal residue" evidence="2">
    <location>
        <position position="101"/>
    </location>
</feature>
<dbReference type="PANTHER" id="PTHR24261">
    <property type="entry name" value="PLASMINOGEN-RELATED"/>
    <property type="match status" value="1"/>
</dbReference>
<reference evidence="2" key="1">
    <citation type="submission" date="2022-03" db="EMBL/GenBank/DDBJ databases">
        <authorList>
            <person name="Martin C."/>
        </authorList>
    </citation>
    <scope>NUCLEOTIDE SEQUENCE</scope>
</reference>
<organism evidence="2 3">
    <name type="scientific">Owenia fusiformis</name>
    <name type="common">Polychaete worm</name>
    <dbReference type="NCBI Taxonomy" id="6347"/>
    <lineage>
        <taxon>Eukaryota</taxon>
        <taxon>Metazoa</taxon>
        <taxon>Spiralia</taxon>
        <taxon>Lophotrochozoa</taxon>
        <taxon>Annelida</taxon>
        <taxon>Polychaeta</taxon>
        <taxon>Sedentaria</taxon>
        <taxon>Canalipalpata</taxon>
        <taxon>Sabellida</taxon>
        <taxon>Oweniida</taxon>
        <taxon>Oweniidae</taxon>
        <taxon>Owenia</taxon>
    </lineage>
</organism>
<dbReference type="CDD" id="cd00108">
    <property type="entry name" value="KR"/>
    <property type="match status" value="1"/>
</dbReference>
<comment type="caution">
    <text evidence="2">The sequence shown here is derived from an EMBL/GenBank/DDBJ whole genome shotgun (WGS) entry which is preliminary data.</text>
</comment>
<dbReference type="Pfam" id="PF00051">
    <property type="entry name" value="Kringle"/>
    <property type="match status" value="1"/>
</dbReference>
<dbReference type="OrthoDB" id="5917794at2759"/>
<dbReference type="InterPro" id="IPR018056">
    <property type="entry name" value="Kringle_CS"/>
</dbReference>
<evidence type="ECO:0000313" key="3">
    <source>
        <dbReference type="Proteomes" id="UP000749559"/>
    </source>
</evidence>
<evidence type="ECO:0000313" key="2">
    <source>
        <dbReference type="EMBL" id="CAH1777803.1"/>
    </source>
</evidence>
<dbReference type="InterPro" id="IPR050759">
    <property type="entry name" value="Serine_protease_kringle"/>
</dbReference>
<dbReference type="AlphaFoldDB" id="A0A8J1TJA5"/>
<accession>A0A8J1TJA5</accession>
<keyword evidence="3" id="KW-1185">Reference proteome</keyword>
<dbReference type="EMBL" id="CAIIXF020000002">
    <property type="protein sequence ID" value="CAH1777803.1"/>
    <property type="molecule type" value="Genomic_DNA"/>
</dbReference>
<dbReference type="InterPro" id="IPR000001">
    <property type="entry name" value="Kringle"/>
</dbReference>
<dbReference type="SMART" id="SM00130">
    <property type="entry name" value="KR"/>
    <property type="match status" value="1"/>
</dbReference>
<dbReference type="InterPro" id="IPR013806">
    <property type="entry name" value="Kringle-like"/>
</dbReference>
<evidence type="ECO:0000256" key="1">
    <source>
        <dbReference type="PROSITE-ProRule" id="PRU00121"/>
    </source>
</evidence>
<dbReference type="Proteomes" id="UP000749559">
    <property type="component" value="Unassembled WGS sequence"/>
</dbReference>
<sequence>QRWDSQTPHSHPYVDPALFPDRTLGEASNYCRNPNNDQNGPWCYTIDSLLIKEYCDIPFCDKYATSPSPSTTPSYSTPVPTGTTGSIQTKYGPYYIESLNL</sequence>
<dbReference type="PANTHER" id="PTHR24261:SF7">
    <property type="entry name" value="KRINGLE DOMAIN-CONTAINING PROTEIN"/>
    <property type="match status" value="1"/>
</dbReference>
<protein>
    <submittedName>
        <fullName evidence="2">Uncharacterized protein</fullName>
    </submittedName>
</protein>
<dbReference type="Gene3D" id="2.40.20.10">
    <property type="entry name" value="Plasminogen Kringle 4"/>
    <property type="match status" value="1"/>
</dbReference>
<dbReference type="PROSITE" id="PS00021">
    <property type="entry name" value="KRINGLE_1"/>
    <property type="match status" value="1"/>
</dbReference>
<proteinExistence type="predicted"/>
<comment type="caution">
    <text evidence="1">Lacks conserved residue(s) required for the propagation of feature annotation.</text>
</comment>
<dbReference type="SUPFAM" id="SSF57440">
    <property type="entry name" value="Kringle-like"/>
    <property type="match status" value="1"/>
</dbReference>
<dbReference type="InterPro" id="IPR038178">
    <property type="entry name" value="Kringle_sf"/>
</dbReference>
<gene>
    <name evidence="2" type="ORF">OFUS_LOCUS4799</name>
</gene>
<keyword evidence="1" id="KW-0420">Kringle</keyword>